<feature type="signal peptide" evidence="1">
    <location>
        <begin position="1"/>
        <end position="19"/>
    </location>
</feature>
<dbReference type="RefSeq" id="WP_120691887.1">
    <property type="nucleotide sequence ID" value="NZ_RBNH01000004.1"/>
</dbReference>
<name>A0A3B0FFA4_PSEPS</name>
<sequence>MRTSAKIITALSVTGLALAAGSAFTGTGVVNAAGSSQFVGGTVSQTVTGATLNSLVYGFTDGTNTAVNKVTLTFAEGVAGKVPTVSLTGGTATTFSCGAIDVSGVSVCDAAVGTSQSGVSSASVTVS</sequence>
<dbReference type="Proteomes" id="UP000273159">
    <property type="component" value="Unassembled WGS sequence"/>
</dbReference>
<organism evidence="2 3">
    <name type="scientific">Pseudarthrobacter phenanthrenivorans</name>
    <name type="common">Arthrobacter phenanthrenivorans</name>
    <dbReference type="NCBI Taxonomy" id="361575"/>
    <lineage>
        <taxon>Bacteria</taxon>
        <taxon>Bacillati</taxon>
        <taxon>Actinomycetota</taxon>
        <taxon>Actinomycetes</taxon>
        <taxon>Micrococcales</taxon>
        <taxon>Micrococcaceae</taxon>
        <taxon>Pseudarthrobacter</taxon>
    </lineage>
</organism>
<reference evidence="3" key="2">
    <citation type="submission" date="2018-10" db="EMBL/GenBank/DDBJ databases">
        <authorList>
            <person name="Wang Y."/>
            <person name="Wang J."/>
            <person name="Yang X."/>
            <person name="Wang Z."/>
            <person name="Huang Y."/>
        </authorList>
    </citation>
    <scope>NUCLEOTIDE SEQUENCE [LARGE SCALE GENOMIC DNA]</scope>
    <source>
        <strain evidence="3">J015</strain>
    </source>
</reference>
<evidence type="ECO:0000256" key="1">
    <source>
        <dbReference type="SAM" id="SignalP"/>
    </source>
</evidence>
<protein>
    <submittedName>
        <fullName evidence="2">Uncharacterized protein</fullName>
    </submittedName>
</protein>
<dbReference type="AlphaFoldDB" id="A0A3B0FFA4"/>
<evidence type="ECO:0000313" key="3">
    <source>
        <dbReference type="Proteomes" id="UP000273159"/>
    </source>
</evidence>
<keyword evidence="1" id="KW-0732">Signal</keyword>
<feature type="chain" id="PRO_5039450067" evidence="1">
    <location>
        <begin position="20"/>
        <end position="127"/>
    </location>
</feature>
<reference evidence="2 3" key="1">
    <citation type="submission" date="2018-10" db="EMBL/GenBank/DDBJ databases">
        <title>Genome-guide identification and characterization of bacteria that degrade polycyclic aromatic hydrocarbons and resist hexavalent chromium simultaneously.</title>
        <authorList>
            <person name="Feng H."/>
        </authorList>
    </citation>
    <scope>NUCLEOTIDE SEQUENCE [LARGE SCALE GENOMIC DNA]</scope>
    <source>
        <strain evidence="2 3">J015</strain>
    </source>
</reference>
<evidence type="ECO:0000313" key="2">
    <source>
        <dbReference type="EMBL" id="RKO25306.1"/>
    </source>
</evidence>
<accession>A0A3B0FFA4</accession>
<comment type="caution">
    <text evidence="2">The sequence shown here is derived from an EMBL/GenBank/DDBJ whole genome shotgun (WGS) entry which is preliminary data.</text>
</comment>
<gene>
    <name evidence="2" type="ORF">D7Z96_05675</name>
</gene>
<dbReference type="EMBL" id="RBNH01000004">
    <property type="protein sequence ID" value="RKO25306.1"/>
    <property type="molecule type" value="Genomic_DNA"/>
</dbReference>
<proteinExistence type="predicted"/>